<sequence length="94" mass="10859">FKILIESEAMRGYTCDPLRPSSPPIIFICSRNKFGVKFVPWCLNPRSTLIYELPPVGEHLHLISSYILYQIVTHKAYRIFAEKVVPNILLNLMP</sequence>
<keyword evidence="2" id="KW-1185">Reference proteome</keyword>
<comment type="caution">
    <text evidence="1">The sequence shown here is derived from an EMBL/GenBank/DDBJ whole genome shotgun (WGS) entry which is preliminary data.</text>
</comment>
<evidence type="ECO:0000313" key="1">
    <source>
        <dbReference type="EMBL" id="KAK7085764.1"/>
    </source>
</evidence>
<protein>
    <submittedName>
        <fullName evidence="1">Uncharacterized protein</fullName>
    </submittedName>
</protein>
<evidence type="ECO:0000313" key="2">
    <source>
        <dbReference type="Proteomes" id="UP001381693"/>
    </source>
</evidence>
<accession>A0AAN9AEK8</accession>
<gene>
    <name evidence="1" type="ORF">SK128_018131</name>
</gene>
<dbReference type="Proteomes" id="UP001381693">
    <property type="component" value="Unassembled WGS sequence"/>
</dbReference>
<name>A0AAN9AEK8_HALRR</name>
<organism evidence="1 2">
    <name type="scientific">Halocaridina rubra</name>
    <name type="common">Hawaiian red shrimp</name>
    <dbReference type="NCBI Taxonomy" id="373956"/>
    <lineage>
        <taxon>Eukaryota</taxon>
        <taxon>Metazoa</taxon>
        <taxon>Ecdysozoa</taxon>
        <taxon>Arthropoda</taxon>
        <taxon>Crustacea</taxon>
        <taxon>Multicrustacea</taxon>
        <taxon>Malacostraca</taxon>
        <taxon>Eumalacostraca</taxon>
        <taxon>Eucarida</taxon>
        <taxon>Decapoda</taxon>
        <taxon>Pleocyemata</taxon>
        <taxon>Caridea</taxon>
        <taxon>Atyoidea</taxon>
        <taxon>Atyidae</taxon>
        <taxon>Halocaridina</taxon>
    </lineage>
</organism>
<feature type="non-terminal residue" evidence="1">
    <location>
        <position position="1"/>
    </location>
</feature>
<reference evidence="1 2" key="1">
    <citation type="submission" date="2023-11" db="EMBL/GenBank/DDBJ databases">
        <title>Halocaridina rubra genome assembly.</title>
        <authorList>
            <person name="Smith C."/>
        </authorList>
    </citation>
    <scope>NUCLEOTIDE SEQUENCE [LARGE SCALE GENOMIC DNA]</scope>
    <source>
        <strain evidence="1">EP-1</strain>
        <tissue evidence="1">Whole</tissue>
    </source>
</reference>
<dbReference type="AlphaFoldDB" id="A0AAN9AEK8"/>
<proteinExistence type="predicted"/>
<dbReference type="EMBL" id="JAXCGZ010000603">
    <property type="protein sequence ID" value="KAK7085764.1"/>
    <property type="molecule type" value="Genomic_DNA"/>
</dbReference>